<evidence type="ECO:0000313" key="2">
    <source>
        <dbReference type="Proteomes" id="UP000310553"/>
    </source>
</evidence>
<evidence type="ECO:0000313" key="1">
    <source>
        <dbReference type="EMBL" id="QCX50029.1"/>
    </source>
</evidence>
<accession>A0AA92IF01</accession>
<proteinExistence type="predicted"/>
<dbReference type="AlphaFoldDB" id="A0AA92IF01"/>
<dbReference type="Proteomes" id="UP000310553">
    <property type="component" value="Chromosome"/>
</dbReference>
<gene>
    <name evidence="1" type="ORF">E7Z57_13650</name>
</gene>
<dbReference type="InterPro" id="IPR026349">
    <property type="entry name" value="CHP04255"/>
</dbReference>
<reference evidence="1 2" key="1">
    <citation type="submission" date="2019-04" db="EMBL/GenBank/DDBJ databases">
        <title>Complete Genome of UW386 and Higher Quality Genome of UW700.</title>
        <authorList>
            <person name="Jacobs J."/>
            <person name="Perez A."/>
            <person name="Steidl O."/>
            <person name="Allen C."/>
        </authorList>
    </citation>
    <scope>NUCLEOTIDE SEQUENCE [LARGE SCALE GENOMIC DNA]</scope>
    <source>
        <strain evidence="1 2">UW386</strain>
    </source>
</reference>
<dbReference type="NCBIfam" id="TIGR04255">
    <property type="entry name" value="sporadTIGR04255"/>
    <property type="match status" value="1"/>
</dbReference>
<dbReference type="EMBL" id="CP039339">
    <property type="protein sequence ID" value="QCX50029.1"/>
    <property type="molecule type" value="Genomic_DNA"/>
</dbReference>
<sequence>MAKPRHLTHAPIREAVIDIQFQAATNQQDVASFAQQYANGRGRLHDLWAASLEVRVGASGIEQARTGSQIGKRLDFDDGKHVAQFRVNGFTFSRLAPYETWESMNESASGAWAEYSSAIQPREVNRIALRYINSLCIPLPVEKVESYLPYGPRLPPELPQVIGGFLNRVQINDVATGDFAIVTQMVESVTPDGAGLNVLFDIDVSHPCNLVWGDDDQMSEVLSRLRGLKNKVFFGFLEEKTLEPYI</sequence>
<protein>
    <submittedName>
        <fullName evidence="1">TIGR04255 family protein</fullName>
    </submittedName>
</protein>
<organism evidence="1 2">
    <name type="scientific">Ralstonia solanacearum</name>
    <name type="common">Pseudomonas solanacearum</name>
    <dbReference type="NCBI Taxonomy" id="305"/>
    <lineage>
        <taxon>Bacteria</taxon>
        <taxon>Pseudomonadati</taxon>
        <taxon>Pseudomonadota</taxon>
        <taxon>Betaproteobacteria</taxon>
        <taxon>Burkholderiales</taxon>
        <taxon>Burkholderiaceae</taxon>
        <taxon>Ralstonia</taxon>
        <taxon>Ralstonia solanacearum species complex</taxon>
    </lineage>
</organism>
<name>A0AA92IF01_RALSL</name>